<dbReference type="VEuPathDB" id="VectorBase:LDEU006758"/>
<sequence length="165" mass="19117">SVARNCSIDEVDNCALRVYIYGNGSFTFPTTREKTISNCKVMKQAENCVREYGRNCLNTFGRQYLSIMMKGPSNILKKTCTDKGIQEFLSHKKCMNDSKSHLDECQMTTIEDLLKVKHAKRQEWISLICWYCIGLRVLRIHDIHFNQYNCCEFAKCLSAAVIDMY</sequence>
<dbReference type="PANTHER" id="PTHR33964:SF1">
    <property type="entry name" value="RE45066P"/>
    <property type="match status" value="1"/>
</dbReference>
<feature type="non-terminal residue" evidence="1">
    <location>
        <position position="165"/>
    </location>
</feature>
<feature type="non-terminal residue" evidence="1">
    <location>
        <position position="1"/>
    </location>
</feature>
<dbReference type="Proteomes" id="UP000288716">
    <property type="component" value="Unassembled WGS sequence"/>
</dbReference>
<organism evidence="1 2">
    <name type="scientific">Leptotrombidium deliense</name>
    <dbReference type="NCBI Taxonomy" id="299467"/>
    <lineage>
        <taxon>Eukaryota</taxon>
        <taxon>Metazoa</taxon>
        <taxon>Ecdysozoa</taxon>
        <taxon>Arthropoda</taxon>
        <taxon>Chelicerata</taxon>
        <taxon>Arachnida</taxon>
        <taxon>Acari</taxon>
        <taxon>Acariformes</taxon>
        <taxon>Trombidiformes</taxon>
        <taxon>Prostigmata</taxon>
        <taxon>Anystina</taxon>
        <taxon>Parasitengona</taxon>
        <taxon>Trombiculoidea</taxon>
        <taxon>Trombiculidae</taxon>
        <taxon>Leptotrombidium</taxon>
    </lineage>
</organism>
<dbReference type="STRING" id="299467.A0A443SCQ2"/>
<dbReference type="OrthoDB" id="10051804at2759"/>
<reference evidence="1 2" key="1">
    <citation type="journal article" date="2018" name="Gigascience">
        <title>Genomes of trombidid mites reveal novel predicted allergens and laterally-transferred genes associated with secondary metabolism.</title>
        <authorList>
            <person name="Dong X."/>
            <person name="Chaisiri K."/>
            <person name="Xia D."/>
            <person name="Armstrong S.D."/>
            <person name="Fang Y."/>
            <person name="Donnelly M.J."/>
            <person name="Kadowaki T."/>
            <person name="McGarry J.W."/>
            <person name="Darby A.C."/>
            <person name="Makepeace B.L."/>
        </authorList>
    </citation>
    <scope>NUCLEOTIDE SEQUENCE [LARGE SCALE GENOMIC DNA]</scope>
    <source>
        <strain evidence="1">UoL-UT</strain>
    </source>
</reference>
<proteinExistence type="predicted"/>
<protein>
    <recommendedName>
        <fullName evidence="3">DUF19 domain-containing protein</fullName>
    </recommendedName>
</protein>
<dbReference type="PANTHER" id="PTHR33964">
    <property type="entry name" value="RE45066P-RELATED"/>
    <property type="match status" value="1"/>
</dbReference>
<gene>
    <name evidence="1" type="ORF">B4U80_05738</name>
</gene>
<comment type="caution">
    <text evidence="1">The sequence shown here is derived from an EMBL/GenBank/DDBJ whole genome shotgun (WGS) entry which is preliminary data.</text>
</comment>
<evidence type="ECO:0000313" key="2">
    <source>
        <dbReference type="Proteomes" id="UP000288716"/>
    </source>
</evidence>
<accession>A0A443SCQ2</accession>
<evidence type="ECO:0000313" key="1">
    <source>
        <dbReference type="EMBL" id="RWS25280.1"/>
    </source>
</evidence>
<keyword evidence="2" id="KW-1185">Reference proteome</keyword>
<name>A0A443SCQ2_9ACAR</name>
<evidence type="ECO:0008006" key="3">
    <source>
        <dbReference type="Google" id="ProtNLM"/>
    </source>
</evidence>
<dbReference type="EMBL" id="NCKV01003879">
    <property type="protein sequence ID" value="RWS25280.1"/>
    <property type="molecule type" value="Genomic_DNA"/>
</dbReference>
<dbReference type="AlphaFoldDB" id="A0A443SCQ2"/>